<reference evidence="1 3" key="2">
    <citation type="submission" date="2015-09" db="EMBL/GenBank/DDBJ databases">
        <authorList>
            <person name="Rodrigo-Torres L."/>
            <person name="Arahal D.R."/>
        </authorList>
    </citation>
    <scope>NUCLEOTIDE SEQUENCE [LARGE SCALE GENOMIC DNA]</scope>
    <source>
        <strain evidence="1 3">CECT 5118</strain>
    </source>
</reference>
<name>A0A0P1FLN6_9RHOB</name>
<evidence type="ECO:0000313" key="1">
    <source>
        <dbReference type="EMBL" id="CUH69112.1"/>
    </source>
</evidence>
<dbReference type="InterPro" id="IPR027417">
    <property type="entry name" value="P-loop_NTPase"/>
</dbReference>
<accession>A0A0P1FLN6</accession>
<evidence type="ECO:0000313" key="2">
    <source>
        <dbReference type="EMBL" id="CUH73685.1"/>
    </source>
</evidence>
<dbReference type="AlphaFoldDB" id="A0A0P1FLN6"/>
<reference evidence="2 4" key="1">
    <citation type="submission" date="2015-09" db="EMBL/GenBank/DDBJ databases">
        <authorList>
            <consortium name="Swine Surveillance"/>
        </authorList>
    </citation>
    <scope>NUCLEOTIDE SEQUENCE [LARGE SCALE GENOMIC DNA]</scope>
    <source>
        <strain evidence="2 4">5120</strain>
    </source>
</reference>
<dbReference type="GO" id="GO:0003688">
    <property type="term" value="F:DNA replication origin binding"/>
    <property type="evidence" value="ECO:0007669"/>
    <property type="project" value="TreeGrafter"/>
</dbReference>
<dbReference type="Proteomes" id="UP000051887">
    <property type="component" value="Unassembled WGS sequence"/>
</dbReference>
<dbReference type="EMBL" id="CYSB01000038">
    <property type="protein sequence ID" value="CUH69112.1"/>
    <property type="molecule type" value="Genomic_DNA"/>
</dbReference>
<dbReference type="EMBL" id="CYSC01000041">
    <property type="protein sequence ID" value="CUH73685.1"/>
    <property type="molecule type" value="Genomic_DNA"/>
</dbReference>
<dbReference type="Gene3D" id="3.40.50.300">
    <property type="entry name" value="P-loop containing nucleotide triphosphate hydrolases"/>
    <property type="match status" value="1"/>
</dbReference>
<dbReference type="SUPFAM" id="SSF52540">
    <property type="entry name" value="P-loop containing nucleoside triphosphate hydrolases"/>
    <property type="match status" value="1"/>
</dbReference>
<protein>
    <submittedName>
        <fullName evidence="2">Uncharacterized protein</fullName>
    </submittedName>
</protein>
<sequence>MNHRQLSFDLPVRPALGREDFFVSPANAMAVVLLENWRDWSGRKLALIGPKGSGKTHLAHVWAVTSGALILKATDLGDVEIPAVAMGPVVVEDVQDIAGLRPLEEALFHLHNLVLAEGFPLLITADRPAHLWGLSLPDLMSRMQGTQSVNLEQPDDQLLSAVVAKLFADRQLMPSPDVISYLVARMDRSFDAARDLVAAIDREALARKRPVTRKLAAEVLGQSELPDLLDNPG</sequence>
<dbReference type="PANTHER" id="PTHR30050:SF5">
    <property type="entry name" value="DNAA REGULATORY INACTIVATOR HDA"/>
    <property type="match status" value="1"/>
</dbReference>
<dbReference type="Proteomes" id="UP000051086">
    <property type="component" value="Unassembled WGS sequence"/>
</dbReference>
<dbReference type="PANTHER" id="PTHR30050">
    <property type="entry name" value="CHROMOSOMAL REPLICATION INITIATOR PROTEIN DNAA"/>
    <property type="match status" value="1"/>
</dbReference>
<evidence type="ECO:0000313" key="3">
    <source>
        <dbReference type="Proteomes" id="UP000051086"/>
    </source>
</evidence>
<keyword evidence="3" id="KW-1185">Reference proteome</keyword>
<organism evidence="2 4">
    <name type="scientific">Thalassovita autumnalis</name>
    <dbReference type="NCBI Taxonomy" id="2072972"/>
    <lineage>
        <taxon>Bacteria</taxon>
        <taxon>Pseudomonadati</taxon>
        <taxon>Pseudomonadota</taxon>
        <taxon>Alphaproteobacteria</taxon>
        <taxon>Rhodobacterales</taxon>
        <taxon>Roseobacteraceae</taxon>
        <taxon>Thalassovita</taxon>
    </lineage>
</organism>
<evidence type="ECO:0000313" key="4">
    <source>
        <dbReference type="Proteomes" id="UP000051887"/>
    </source>
</evidence>
<gene>
    <name evidence="2" type="primary">hda</name>
    <name evidence="1" type="ORF">TL5118_03071</name>
    <name evidence="2" type="ORF">TL5120_03497</name>
</gene>
<dbReference type="Gene3D" id="1.10.8.60">
    <property type="match status" value="1"/>
</dbReference>
<dbReference type="GO" id="GO:0005886">
    <property type="term" value="C:plasma membrane"/>
    <property type="evidence" value="ECO:0007669"/>
    <property type="project" value="TreeGrafter"/>
</dbReference>
<dbReference type="GO" id="GO:0006270">
    <property type="term" value="P:DNA replication initiation"/>
    <property type="evidence" value="ECO:0007669"/>
    <property type="project" value="TreeGrafter"/>
</dbReference>
<proteinExistence type="predicted"/>